<dbReference type="InterPro" id="IPR039426">
    <property type="entry name" value="TonB-dep_rcpt-like"/>
</dbReference>
<evidence type="ECO:0000256" key="9">
    <source>
        <dbReference type="ARBA" id="ARBA00023237"/>
    </source>
</evidence>
<comment type="caution">
    <text evidence="14">The sequence shown here is derived from an EMBL/GenBank/DDBJ whole genome shotgun (WGS) entry which is preliminary data.</text>
</comment>
<keyword evidence="8 14" id="KW-0675">Receptor</keyword>
<organism evidence="14 15">
    <name type="scientific">Pelistega europaea</name>
    <dbReference type="NCBI Taxonomy" id="106147"/>
    <lineage>
        <taxon>Bacteria</taxon>
        <taxon>Pseudomonadati</taxon>
        <taxon>Pseudomonadota</taxon>
        <taxon>Betaproteobacteria</taxon>
        <taxon>Burkholderiales</taxon>
        <taxon>Alcaligenaceae</taxon>
        <taxon>Pelistega</taxon>
    </lineage>
</organism>
<keyword evidence="9 10" id="KW-0998">Cell outer membrane</keyword>
<evidence type="ECO:0000256" key="11">
    <source>
        <dbReference type="RuleBase" id="RU003357"/>
    </source>
</evidence>
<dbReference type="InterPro" id="IPR036942">
    <property type="entry name" value="Beta-barrel_TonB_sf"/>
</dbReference>
<dbReference type="GO" id="GO:0009279">
    <property type="term" value="C:cell outer membrane"/>
    <property type="evidence" value="ECO:0007669"/>
    <property type="project" value="UniProtKB-SubCell"/>
</dbReference>
<dbReference type="AlphaFoldDB" id="A0A7Y4L7R9"/>
<dbReference type="SUPFAM" id="SSF56935">
    <property type="entry name" value="Porins"/>
    <property type="match status" value="1"/>
</dbReference>
<evidence type="ECO:0000256" key="4">
    <source>
        <dbReference type="ARBA" id="ARBA00022452"/>
    </source>
</evidence>
<keyword evidence="4 10" id="KW-1134">Transmembrane beta strand</keyword>
<accession>A0A7Y4L7R9</accession>
<dbReference type="InterPro" id="IPR000531">
    <property type="entry name" value="Beta-barrel_TonB"/>
</dbReference>
<evidence type="ECO:0000313" key="14">
    <source>
        <dbReference type="EMBL" id="NOL48545.1"/>
    </source>
</evidence>
<dbReference type="GO" id="GO:0015891">
    <property type="term" value="P:siderophore transport"/>
    <property type="evidence" value="ECO:0007669"/>
    <property type="project" value="InterPro"/>
</dbReference>
<dbReference type="InterPro" id="IPR010105">
    <property type="entry name" value="TonB_sidphr_rcpt"/>
</dbReference>
<dbReference type="PANTHER" id="PTHR32552:SF83">
    <property type="entry name" value="BLR3904 PROTEIN"/>
    <property type="match status" value="1"/>
</dbReference>
<dbReference type="EMBL" id="JABGBO010000001">
    <property type="protein sequence ID" value="NOL48545.1"/>
    <property type="molecule type" value="Genomic_DNA"/>
</dbReference>
<dbReference type="Proteomes" id="UP000541421">
    <property type="component" value="Unassembled WGS sequence"/>
</dbReference>
<dbReference type="InterPro" id="IPR037066">
    <property type="entry name" value="Plug_dom_sf"/>
</dbReference>
<keyword evidence="5 10" id="KW-0812">Transmembrane</keyword>
<keyword evidence="6 11" id="KW-0798">TonB box</keyword>
<evidence type="ECO:0000313" key="15">
    <source>
        <dbReference type="Proteomes" id="UP000541421"/>
    </source>
</evidence>
<comment type="similarity">
    <text evidence="2 10 11">Belongs to the TonB-dependent receptor family.</text>
</comment>
<keyword evidence="15" id="KW-1185">Reference proteome</keyword>
<dbReference type="CDD" id="cd01347">
    <property type="entry name" value="ligand_gated_channel"/>
    <property type="match status" value="1"/>
</dbReference>
<evidence type="ECO:0000256" key="3">
    <source>
        <dbReference type="ARBA" id="ARBA00022448"/>
    </source>
</evidence>
<evidence type="ECO:0000256" key="5">
    <source>
        <dbReference type="ARBA" id="ARBA00022692"/>
    </source>
</evidence>
<evidence type="ECO:0000256" key="10">
    <source>
        <dbReference type="PROSITE-ProRule" id="PRU01360"/>
    </source>
</evidence>
<dbReference type="GO" id="GO:0038023">
    <property type="term" value="F:signaling receptor activity"/>
    <property type="evidence" value="ECO:0007669"/>
    <property type="project" value="InterPro"/>
</dbReference>
<dbReference type="RefSeq" id="WP_171587538.1">
    <property type="nucleotide sequence ID" value="NZ_JABGBO010000001.1"/>
</dbReference>
<evidence type="ECO:0000256" key="2">
    <source>
        <dbReference type="ARBA" id="ARBA00009810"/>
    </source>
</evidence>
<evidence type="ECO:0000256" key="8">
    <source>
        <dbReference type="ARBA" id="ARBA00023170"/>
    </source>
</evidence>
<keyword evidence="3 10" id="KW-0813">Transport</keyword>
<dbReference type="PROSITE" id="PS52016">
    <property type="entry name" value="TONB_DEPENDENT_REC_3"/>
    <property type="match status" value="1"/>
</dbReference>
<dbReference type="Gene3D" id="2.40.170.20">
    <property type="entry name" value="TonB-dependent receptor, beta-barrel domain"/>
    <property type="match status" value="1"/>
</dbReference>
<proteinExistence type="inferred from homology"/>
<dbReference type="InterPro" id="IPR012910">
    <property type="entry name" value="Plug_dom"/>
</dbReference>
<evidence type="ECO:0000259" key="13">
    <source>
        <dbReference type="Pfam" id="PF07715"/>
    </source>
</evidence>
<reference evidence="14 15" key="1">
    <citation type="submission" date="2020-05" db="EMBL/GenBank/DDBJ databases">
        <authorList>
            <person name="Niu N."/>
        </authorList>
    </citation>
    <scope>NUCLEOTIDE SEQUENCE [LARGE SCALE GENOMIC DNA]</scope>
    <source>
        <strain evidence="14 15">LMG10982</strain>
    </source>
</reference>
<dbReference type="Pfam" id="PF07715">
    <property type="entry name" value="Plug"/>
    <property type="match status" value="1"/>
</dbReference>
<dbReference type="Gene3D" id="2.170.130.10">
    <property type="entry name" value="TonB-dependent receptor, plug domain"/>
    <property type="match status" value="1"/>
</dbReference>
<comment type="subcellular location">
    <subcellularLocation>
        <location evidence="1 10">Cell outer membrane</location>
        <topology evidence="1 10">Multi-pass membrane protein</topology>
    </subcellularLocation>
</comment>
<dbReference type="GO" id="GO:0015344">
    <property type="term" value="F:siderophore uptake transmembrane transporter activity"/>
    <property type="evidence" value="ECO:0007669"/>
    <property type="project" value="TreeGrafter"/>
</dbReference>
<evidence type="ECO:0000259" key="12">
    <source>
        <dbReference type="Pfam" id="PF00593"/>
    </source>
</evidence>
<dbReference type="Pfam" id="PF00593">
    <property type="entry name" value="TonB_dep_Rec_b-barrel"/>
    <property type="match status" value="1"/>
</dbReference>
<evidence type="ECO:0000256" key="6">
    <source>
        <dbReference type="ARBA" id="ARBA00023077"/>
    </source>
</evidence>
<keyword evidence="7 10" id="KW-0472">Membrane</keyword>
<name>A0A7Y4L7R9_9BURK</name>
<dbReference type="NCBIfam" id="TIGR01783">
    <property type="entry name" value="TonB-siderophor"/>
    <property type="match status" value="1"/>
</dbReference>
<protein>
    <submittedName>
        <fullName evidence="14">TonB-dependent siderophore receptor</fullName>
    </submittedName>
</protein>
<feature type="domain" description="TonB-dependent receptor plug" evidence="13">
    <location>
        <begin position="64"/>
        <end position="163"/>
    </location>
</feature>
<feature type="domain" description="TonB-dependent receptor-like beta-barrel" evidence="12">
    <location>
        <begin position="238"/>
        <end position="728"/>
    </location>
</feature>
<dbReference type="PANTHER" id="PTHR32552">
    <property type="entry name" value="FERRICHROME IRON RECEPTOR-RELATED"/>
    <property type="match status" value="1"/>
</dbReference>
<evidence type="ECO:0000256" key="1">
    <source>
        <dbReference type="ARBA" id="ARBA00004571"/>
    </source>
</evidence>
<sequence>MPPKKSLPTLAPQWVPTVAITVGVLAGMPATAQEKTATQLEKITAVSENYKTDSVNHSKFDQPLLDTPQSIQVIPKKVLEEQGVQTLQEVLRNVPGVAFTMGEGGAGWGDMFNIRGFSAEQSVTVDETRESALSTRTDTFNLEDVTVFKGTGSFETGVAAVGGSINLSSKKPKLDNFNHIHLGVGTDNYQRATADINHKITDSIAFRLNVMGHKNNVAGRGPTEFKRWGVAPSITFGLGTPTRLNLSYFYQKDENIPDFGLPVSAYTGKRMNGVDWDFWAGNKNFDSEETKTQRFSAKLEHDFSDNVRVSNTFSWSRVDRFRTYATGGRLLNVGKIKATGYQKGKFNTSDYWGYASTTETYPSGYLATARIPSIASQYRGETYANQTNLNIKFNTGSVQHNMLVGAEWYQETYRNRPYSRTLPDTSKGRMVIDVRNPTDYWSGPTKLNVGTSKAGTEVQDIGLFVYDNIKLSPQWEIDAGLRMDRYHAKWYAADGSRAVDSKGRAITQKETVWSGRLGLVYKPVENGSIYLSYSQATQPSAAGAASRSGGGNDYSPTKAKTWELGTKWDLFNNNLAVTAAIFQTERSNSTDTDPDNPDKIVQHATKERVRGLELSAAGNITDRWSAYAGFTYLNGKVIRNQENPLNEGGRLKNVPKYAFNLWTTYAFTEALNASVGVQYVGKRQFSAGNFTNKGFDLTAQAPAYFVVDAAVSYRVNKNVDLRLNVNNVFNKKYFAKVSTSRDGFQKFAIPGSGRTFILSTDIKF</sequence>
<gene>
    <name evidence="14" type="ORF">HKX40_00125</name>
</gene>
<evidence type="ECO:0000256" key="7">
    <source>
        <dbReference type="ARBA" id="ARBA00023136"/>
    </source>
</evidence>